<organism evidence="1 2">
    <name type="scientific">Rattus norvegicus</name>
    <name type="common">Rat</name>
    <dbReference type="NCBI Taxonomy" id="10116"/>
    <lineage>
        <taxon>Eukaryota</taxon>
        <taxon>Metazoa</taxon>
        <taxon>Chordata</taxon>
        <taxon>Craniata</taxon>
        <taxon>Vertebrata</taxon>
        <taxon>Euteleostomi</taxon>
        <taxon>Mammalia</taxon>
        <taxon>Eutheria</taxon>
        <taxon>Euarchontoglires</taxon>
        <taxon>Glires</taxon>
        <taxon>Rodentia</taxon>
        <taxon>Myomorpha</taxon>
        <taxon>Muroidea</taxon>
        <taxon>Muridae</taxon>
        <taxon>Murinae</taxon>
        <taxon>Rattus</taxon>
    </lineage>
</organism>
<protein>
    <submittedName>
        <fullName evidence="1">RCG31787</fullName>
    </submittedName>
</protein>
<proteinExistence type="predicted"/>
<sequence length="36" mass="4058">MLPLMYVEVRSVSGPSTALCSKDLVLESEWQQLSFL</sequence>
<reference evidence="1 2" key="1">
    <citation type="submission" date="2005-09" db="EMBL/GenBank/DDBJ databases">
        <authorList>
            <person name="Mural R.J."/>
            <person name="Li P.W."/>
            <person name="Adams M.D."/>
            <person name="Amanatides P.G."/>
            <person name="Baden-Tillson H."/>
            <person name="Barnstead M."/>
            <person name="Chin S.H."/>
            <person name="Dew I."/>
            <person name="Evans C.A."/>
            <person name="Ferriera S."/>
            <person name="Flanigan M."/>
            <person name="Fosler C."/>
            <person name="Glodek A."/>
            <person name="Gu Z."/>
            <person name="Holt R.A."/>
            <person name="Jennings D."/>
            <person name="Kraft C.L."/>
            <person name="Lu F."/>
            <person name="Nguyen T."/>
            <person name="Nusskern D.R."/>
            <person name="Pfannkoch C.M."/>
            <person name="Sitter C."/>
            <person name="Sutton G.G."/>
            <person name="Venter J.C."/>
            <person name="Wang Z."/>
            <person name="Woodage T."/>
            <person name="Zheng X.H."/>
            <person name="Zhong F."/>
        </authorList>
    </citation>
    <scope>NUCLEOTIDE SEQUENCE [LARGE SCALE GENOMIC DNA]</scope>
    <source>
        <strain>BN</strain>
        <strain evidence="2">Sprague-Dawley</strain>
    </source>
</reference>
<dbReference type="AlphaFoldDB" id="A6JNF1"/>
<evidence type="ECO:0000313" key="1">
    <source>
        <dbReference type="EMBL" id="EDL78415.1"/>
    </source>
</evidence>
<gene>
    <name evidence="1" type="ORF">rCG_31787</name>
</gene>
<accession>A6JNF1</accession>
<evidence type="ECO:0000313" key="2">
    <source>
        <dbReference type="Proteomes" id="UP000234681"/>
    </source>
</evidence>
<dbReference type="EMBL" id="CH473993">
    <property type="protein sequence ID" value="EDL78415.1"/>
    <property type="molecule type" value="Genomic_DNA"/>
</dbReference>
<name>A6JNF1_RAT</name>
<dbReference type="Proteomes" id="UP000234681">
    <property type="component" value="Chromosome 8"/>
</dbReference>